<dbReference type="InterPro" id="IPR007295">
    <property type="entry name" value="DUF402"/>
</dbReference>
<dbReference type="Gene3D" id="2.40.380.10">
    <property type="entry name" value="FomD-like"/>
    <property type="match status" value="1"/>
</dbReference>
<dbReference type="Proteomes" id="UP000609879">
    <property type="component" value="Unassembled WGS sequence"/>
</dbReference>
<proteinExistence type="predicted"/>
<reference evidence="3 4" key="1">
    <citation type="submission" date="2021-01" db="EMBL/GenBank/DDBJ databases">
        <title>Whole genome shotgun sequence of Actinoplanes deccanensis NBRC 13994.</title>
        <authorList>
            <person name="Komaki H."/>
            <person name="Tamura T."/>
        </authorList>
    </citation>
    <scope>NUCLEOTIDE SEQUENCE [LARGE SCALE GENOMIC DNA]</scope>
    <source>
        <strain evidence="3 4">NBRC 13994</strain>
    </source>
</reference>
<name>A0ABQ3YDW6_9ACTN</name>
<dbReference type="PANTHER" id="PTHR39159">
    <property type="match status" value="1"/>
</dbReference>
<sequence length="179" mass="19736">MPAELIGGYRVAMNVDVVLNKYGGTLHRRITMRRLGEDEHGTWLGAPAGTMVHSGAGRHFATACATVRLVPIDQWWTAIFFAEPNTWDVYCDITTPARWPAPDVVTMVDLDLDLQRTRDGGRADLLDEDEFETNRTAYGYPADVVAGARSAVQRLTAALTSGAEPFGTACRRWLRSPLT</sequence>
<dbReference type="InterPro" id="IPR035930">
    <property type="entry name" value="FomD-like_sf"/>
</dbReference>
<dbReference type="EMBL" id="BOMI01000140">
    <property type="protein sequence ID" value="GID78183.1"/>
    <property type="molecule type" value="Genomic_DNA"/>
</dbReference>
<keyword evidence="1" id="KW-0378">Hydrolase</keyword>
<dbReference type="InterPro" id="IPR050212">
    <property type="entry name" value="Ntdp-like"/>
</dbReference>
<keyword evidence="4" id="KW-1185">Reference proteome</keyword>
<gene>
    <name evidence="3" type="ORF">Ade02nite_68240</name>
</gene>
<dbReference type="Pfam" id="PF04167">
    <property type="entry name" value="DUF402"/>
    <property type="match status" value="1"/>
</dbReference>
<evidence type="ECO:0000313" key="3">
    <source>
        <dbReference type="EMBL" id="GID78183.1"/>
    </source>
</evidence>
<feature type="domain" description="DUF402" evidence="2">
    <location>
        <begin position="24"/>
        <end position="162"/>
    </location>
</feature>
<organism evidence="3 4">
    <name type="scientific">Paractinoplanes deccanensis</name>
    <dbReference type="NCBI Taxonomy" id="113561"/>
    <lineage>
        <taxon>Bacteria</taxon>
        <taxon>Bacillati</taxon>
        <taxon>Actinomycetota</taxon>
        <taxon>Actinomycetes</taxon>
        <taxon>Micromonosporales</taxon>
        <taxon>Micromonosporaceae</taxon>
        <taxon>Paractinoplanes</taxon>
    </lineage>
</organism>
<evidence type="ECO:0000256" key="1">
    <source>
        <dbReference type="ARBA" id="ARBA00022801"/>
    </source>
</evidence>
<dbReference type="SUPFAM" id="SSF159234">
    <property type="entry name" value="FomD-like"/>
    <property type="match status" value="1"/>
</dbReference>
<accession>A0ABQ3YDW6</accession>
<dbReference type="PANTHER" id="PTHR39159:SF1">
    <property type="entry name" value="UPF0374 PROTEIN YGAC"/>
    <property type="match status" value="1"/>
</dbReference>
<evidence type="ECO:0000313" key="4">
    <source>
        <dbReference type="Proteomes" id="UP000609879"/>
    </source>
</evidence>
<comment type="caution">
    <text evidence="3">The sequence shown here is derived from an EMBL/GenBank/DDBJ whole genome shotgun (WGS) entry which is preliminary data.</text>
</comment>
<protein>
    <recommendedName>
        <fullName evidence="2">DUF402 domain-containing protein</fullName>
    </recommendedName>
</protein>
<evidence type="ECO:0000259" key="2">
    <source>
        <dbReference type="Pfam" id="PF04167"/>
    </source>
</evidence>